<keyword evidence="2" id="KW-1185">Reference proteome</keyword>
<accession>A0AAD3QXL3</accession>
<dbReference type="EMBL" id="BRZM01000005">
    <property type="protein sequence ID" value="GLD48482.1"/>
    <property type="molecule type" value="Genomic_DNA"/>
</dbReference>
<gene>
    <name evidence="1" type="ORF">AKAME5_000246200</name>
</gene>
<evidence type="ECO:0000313" key="2">
    <source>
        <dbReference type="Proteomes" id="UP001279410"/>
    </source>
</evidence>
<name>A0AAD3QXL3_LATJO</name>
<evidence type="ECO:0000313" key="1">
    <source>
        <dbReference type="EMBL" id="GLD48482.1"/>
    </source>
</evidence>
<sequence>MLQQQALAHPICIFSLPCPGSLNNPSLAQTRPHLLFVDLFRTVISSERTAVSLLFFAHVEETTVNIIISTETMARHTIILSCLAACQNQSQPARTGPASSWDYLHPLLQLDHVETCAVCTRSDAGETSIHKKKCQVRDCSS</sequence>
<proteinExistence type="predicted"/>
<reference evidence="1" key="1">
    <citation type="submission" date="2022-08" db="EMBL/GenBank/DDBJ databases">
        <title>Genome sequencing of akame (Lates japonicus).</title>
        <authorList>
            <person name="Hashiguchi Y."/>
            <person name="Takahashi H."/>
        </authorList>
    </citation>
    <scope>NUCLEOTIDE SEQUENCE</scope>
    <source>
        <strain evidence="1">Kochi</strain>
    </source>
</reference>
<comment type="caution">
    <text evidence="1">The sequence shown here is derived from an EMBL/GenBank/DDBJ whole genome shotgun (WGS) entry which is preliminary data.</text>
</comment>
<protein>
    <submittedName>
        <fullName evidence="1">Uncharacterized protein</fullName>
    </submittedName>
</protein>
<dbReference type="Proteomes" id="UP001279410">
    <property type="component" value="Unassembled WGS sequence"/>
</dbReference>
<dbReference type="AlphaFoldDB" id="A0AAD3QXL3"/>
<organism evidence="1 2">
    <name type="scientific">Lates japonicus</name>
    <name type="common">Japanese lates</name>
    <dbReference type="NCBI Taxonomy" id="270547"/>
    <lineage>
        <taxon>Eukaryota</taxon>
        <taxon>Metazoa</taxon>
        <taxon>Chordata</taxon>
        <taxon>Craniata</taxon>
        <taxon>Vertebrata</taxon>
        <taxon>Euteleostomi</taxon>
        <taxon>Actinopterygii</taxon>
        <taxon>Neopterygii</taxon>
        <taxon>Teleostei</taxon>
        <taxon>Neoteleostei</taxon>
        <taxon>Acanthomorphata</taxon>
        <taxon>Carangaria</taxon>
        <taxon>Carangaria incertae sedis</taxon>
        <taxon>Centropomidae</taxon>
        <taxon>Lates</taxon>
    </lineage>
</organism>